<sequence length="469" mass="50327">MQLALKYRPKTFDELKGNDFTKVTLKRQIERKRIARTYLFSGSKGTGKTTVARIFAKALNCEASDTALRPCGECDSCKSFERGAALAYQEIDCAANSGVDSARELVVASAYTPLSGQYNVYVLDECHMLTTAAQNSLLKTFEEGGDRCVFILATTEPGRLLDTVVSRARHFQFAPPARNESIEYIRELSKAEGIEIDSDAISALLKEKKGLRDALQLLDLLASRGDRITSALVSEALAGVRSDDIKALVSLIERKDLGEAGGKFRVLCAAGHSPAKVLESLSNEYLGRVRMMEPAYLSHIKTITKALGSIRFLSESQAESWGEAVVYELCGVSANGSPVSPIVSPISPNVSPVSLAVSPAVSPVSPISPGSQPVSPVSPVSPIVSPVSHTNGAKTAIAVKTKLKREQIMAMKLAIQDMNPALQEALKGSQPIEIDANGALHIRTEKSISKRHLSQAAKAFGVTEVIVDA</sequence>
<comment type="function">
    <text evidence="3">DNA polymerase III is a complex, multichain enzyme responsible for most of the replicative synthesis in bacteria. This DNA polymerase also exhibits 3' to 5' exonuclease activity.</text>
</comment>
<dbReference type="GO" id="GO:0003887">
    <property type="term" value="F:DNA-directed DNA polymerase activity"/>
    <property type="evidence" value="ECO:0007669"/>
    <property type="project" value="UniProtKB-EC"/>
</dbReference>
<keyword evidence="3 5" id="KW-0808">Transferase</keyword>
<protein>
    <recommendedName>
        <fullName evidence="3">DNA polymerase III subunit gamma/tau</fullName>
        <ecNumber evidence="3">2.7.7.7</ecNumber>
    </recommendedName>
</protein>
<evidence type="ECO:0000256" key="3">
    <source>
        <dbReference type="RuleBase" id="RU364063"/>
    </source>
</evidence>
<keyword evidence="3" id="KW-0067">ATP-binding</keyword>
<dbReference type="Proteomes" id="UP001235849">
    <property type="component" value="Unassembled WGS sequence"/>
</dbReference>
<proteinExistence type="inferred from homology"/>
<dbReference type="InterPro" id="IPR003593">
    <property type="entry name" value="AAA+_ATPase"/>
</dbReference>
<keyword evidence="1 3" id="KW-0239">DNA-directed DNA polymerase</keyword>
<name>A0ABT7B6B2_9CYAN</name>
<dbReference type="RefSeq" id="WP_283767024.1">
    <property type="nucleotide sequence ID" value="NZ_JAQOSO010000061.1"/>
</dbReference>
<evidence type="ECO:0000256" key="1">
    <source>
        <dbReference type="ARBA" id="ARBA00022932"/>
    </source>
</evidence>
<evidence type="ECO:0000313" key="5">
    <source>
        <dbReference type="EMBL" id="MDJ1174705.1"/>
    </source>
</evidence>
<dbReference type="InterPro" id="IPR012763">
    <property type="entry name" value="DNA_pol_III_sug/sutau_N"/>
</dbReference>
<dbReference type="NCBIfam" id="TIGR02397">
    <property type="entry name" value="dnaX_nterm"/>
    <property type="match status" value="1"/>
</dbReference>
<evidence type="ECO:0000256" key="2">
    <source>
        <dbReference type="ARBA" id="ARBA00049244"/>
    </source>
</evidence>
<dbReference type="Gene3D" id="3.40.50.300">
    <property type="entry name" value="P-loop containing nucleotide triphosphate hydrolases"/>
    <property type="match status" value="1"/>
</dbReference>
<comment type="similarity">
    <text evidence="3">Belongs to the DnaX/STICHEL family.</text>
</comment>
<dbReference type="InterPro" id="IPR027417">
    <property type="entry name" value="P-loop_NTPase"/>
</dbReference>
<comment type="caution">
    <text evidence="5">The sequence shown here is derived from an EMBL/GenBank/DDBJ whole genome shotgun (WGS) entry which is preliminary data.</text>
</comment>
<dbReference type="PANTHER" id="PTHR11669">
    <property type="entry name" value="REPLICATION FACTOR C / DNA POLYMERASE III GAMMA-TAU SUBUNIT"/>
    <property type="match status" value="1"/>
</dbReference>
<keyword evidence="3 5" id="KW-0548">Nucleotidyltransferase</keyword>
<evidence type="ECO:0000313" key="6">
    <source>
        <dbReference type="Proteomes" id="UP001235849"/>
    </source>
</evidence>
<dbReference type="SMART" id="SM00382">
    <property type="entry name" value="AAA"/>
    <property type="match status" value="1"/>
</dbReference>
<keyword evidence="3" id="KW-0235">DNA replication</keyword>
<gene>
    <name evidence="3 5" type="primary">dnaX</name>
    <name evidence="5" type="ORF">PMG25_11430</name>
</gene>
<dbReference type="Gene3D" id="1.10.8.60">
    <property type="match status" value="1"/>
</dbReference>
<reference evidence="5 6" key="1">
    <citation type="submission" date="2023-01" db="EMBL/GenBank/DDBJ databases">
        <title>Novel diversity within Roseofilum (Cyanobacteria; Desertifilaceae) from marine benthic mats with descriptions of four novel species.</title>
        <authorList>
            <person name="Wang Y."/>
            <person name="Berthold D.E."/>
            <person name="Hu J."/>
            <person name="Lefler F.W."/>
            <person name="Laughinghouse H.D. IV."/>
        </authorList>
    </citation>
    <scope>NUCLEOTIDE SEQUENCE [LARGE SCALE GENOMIC DNA]</scope>
    <source>
        <strain evidence="5 6">BLCC-M114</strain>
    </source>
</reference>
<dbReference type="InterPro" id="IPR050238">
    <property type="entry name" value="DNA_Rep/Repair_Clamp_Loader"/>
</dbReference>
<dbReference type="Pfam" id="PF13177">
    <property type="entry name" value="DNA_pol3_delta2"/>
    <property type="match status" value="1"/>
</dbReference>
<keyword evidence="3" id="KW-0547">Nucleotide-binding</keyword>
<comment type="catalytic activity">
    <reaction evidence="2 3">
        <text>DNA(n) + a 2'-deoxyribonucleoside 5'-triphosphate = DNA(n+1) + diphosphate</text>
        <dbReference type="Rhea" id="RHEA:22508"/>
        <dbReference type="Rhea" id="RHEA-COMP:17339"/>
        <dbReference type="Rhea" id="RHEA-COMP:17340"/>
        <dbReference type="ChEBI" id="CHEBI:33019"/>
        <dbReference type="ChEBI" id="CHEBI:61560"/>
        <dbReference type="ChEBI" id="CHEBI:173112"/>
        <dbReference type="EC" id="2.7.7.7"/>
    </reaction>
</comment>
<dbReference type="CDD" id="cd00009">
    <property type="entry name" value="AAA"/>
    <property type="match status" value="1"/>
</dbReference>
<dbReference type="EMBL" id="JAQOSO010000061">
    <property type="protein sequence ID" value="MDJ1174705.1"/>
    <property type="molecule type" value="Genomic_DNA"/>
</dbReference>
<comment type="subunit">
    <text evidence="3">DNA polymerase III contains a core (composed of alpha, epsilon and theta chains) that associates with a tau subunit. This core dimerizes to form the POLIII' complex. PolIII' associates with the gamma complex (composed of gamma, delta, delta', psi and chi chains) and with the beta chain to form the complete DNA polymerase III complex.</text>
</comment>
<keyword evidence="6" id="KW-1185">Reference proteome</keyword>
<dbReference type="EC" id="2.7.7.7" evidence="3"/>
<organism evidence="5 6">
    <name type="scientific">Roseofilum capinflatum BLCC-M114</name>
    <dbReference type="NCBI Taxonomy" id="3022440"/>
    <lineage>
        <taxon>Bacteria</taxon>
        <taxon>Bacillati</taxon>
        <taxon>Cyanobacteriota</taxon>
        <taxon>Cyanophyceae</taxon>
        <taxon>Desertifilales</taxon>
        <taxon>Desertifilaceae</taxon>
        <taxon>Roseofilum</taxon>
        <taxon>Roseofilum capinflatum</taxon>
    </lineage>
</organism>
<accession>A0ABT7B6B2</accession>
<dbReference type="SUPFAM" id="SSF52540">
    <property type="entry name" value="P-loop containing nucleoside triphosphate hydrolases"/>
    <property type="match status" value="1"/>
</dbReference>
<evidence type="ECO:0000259" key="4">
    <source>
        <dbReference type="SMART" id="SM00382"/>
    </source>
</evidence>
<feature type="domain" description="AAA+ ATPase" evidence="4">
    <location>
        <begin position="34"/>
        <end position="177"/>
    </location>
</feature>
<dbReference type="PANTHER" id="PTHR11669:SF0">
    <property type="entry name" value="PROTEIN STICHEL-LIKE 2"/>
    <property type="match status" value="1"/>
</dbReference>